<keyword evidence="3" id="KW-1185">Reference proteome</keyword>
<protein>
    <submittedName>
        <fullName evidence="2">Uncharacterized protein</fullName>
    </submittedName>
</protein>
<name>A0ABS8V6N0_DATST</name>
<organism evidence="2 3">
    <name type="scientific">Datura stramonium</name>
    <name type="common">Jimsonweed</name>
    <name type="synonym">Common thornapple</name>
    <dbReference type="NCBI Taxonomy" id="4076"/>
    <lineage>
        <taxon>Eukaryota</taxon>
        <taxon>Viridiplantae</taxon>
        <taxon>Streptophyta</taxon>
        <taxon>Embryophyta</taxon>
        <taxon>Tracheophyta</taxon>
        <taxon>Spermatophyta</taxon>
        <taxon>Magnoliopsida</taxon>
        <taxon>eudicotyledons</taxon>
        <taxon>Gunneridae</taxon>
        <taxon>Pentapetalae</taxon>
        <taxon>asterids</taxon>
        <taxon>lamiids</taxon>
        <taxon>Solanales</taxon>
        <taxon>Solanaceae</taxon>
        <taxon>Solanoideae</taxon>
        <taxon>Datureae</taxon>
        <taxon>Datura</taxon>
    </lineage>
</organism>
<feature type="transmembrane region" description="Helical" evidence="1">
    <location>
        <begin position="46"/>
        <end position="64"/>
    </location>
</feature>
<evidence type="ECO:0000313" key="2">
    <source>
        <dbReference type="EMBL" id="MCD9641888.1"/>
    </source>
</evidence>
<proteinExistence type="predicted"/>
<accession>A0ABS8V6N0</accession>
<evidence type="ECO:0000313" key="3">
    <source>
        <dbReference type="Proteomes" id="UP000823775"/>
    </source>
</evidence>
<keyword evidence="1" id="KW-1133">Transmembrane helix</keyword>
<dbReference type="EMBL" id="JACEIK010003486">
    <property type="protein sequence ID" value="MCD9641888.1"/>
    <property type="molecule type" value="Genomic_DNA"/>
</dbReference>
<gene>
    <name evidence="2" type="ORF">HAX54_028370</name>
</gene>
<keyword evidence="1" id="KW-0812">Transmembrane</keyword>
<dbReference type="Proteomes" id="UP000823775">
    <property type="component" value="Unassembled WGS sequence"/>
</dbReference>
<comment type="caution">
    <text evidence="2">The sequence shown here is derived from an EMBL/GenBank/DDBJ whole genome shotgun (WGS) entry which is preliminary data.</text>
</comment>
<keyword evidence="1" id="KW-0472">Membrane</keyword>
<evidence type="ECO:0000256" key="1">
    <source>
        <dbReference type="SAM" id="Phobius"/>
    </source>
</evidence>
<reference evidence="2 3" key="1">
    <citation type="journal article" date="2021" name="BMC Genomics">
        <title>Datura genome reveals duplications of psychoactive alkaloid biosynthetic genes and high mutation rate following tissue culture.</title>
        <authorList>
            <person name="Rajewski A."/>
            <person name="Carter-House D."/>
            <person name="Stajich J."/>
            <person name="Litt A."/>
        </authorList>
    </citation>
    <scope>NUCLEOTIDE SEQUENCE [LARGE SCALE GENOMIC DNA]</scope>
    <source>
        <strain evidence="2">AR-01</strain>
    </source>
</reference>
<sequence length="152" mass="17805">MLASPKKKEECTKWLLHLDDGWLWNWSLFTLLGLVFNEWSWSTCSFGTFLCSCTLGVYVVLGSLRGELKDLWNYDAQPWSKVLLSDRFQYKDLPSFRFNTFPHLFHHGKRFVTGQLLIDVGSVLEVTNRFPFPVREEDEETRPKKALIISLK</sequence>